<evidence type="ECO:0000313" key="4">
    <source>
        <dbReference type="Proteomes" id="UP000762676"/>
    </source>
</evidence>
<evidence type="ECO:0000259" key="2">
    <source>
        <dbReference type="PROSITE" id="PS51253"/>
    </source>
</evidence>
<dbReference type="PROSITE" id="PS51253">
    <property type="entry name" value="HTH_CENPB"/>
    <property type="match status" value="1"/>
</dbReference>
<dbReference type="GO" id="GO:0003677">
    <property type="term" value="F:DNA binding"/>
    <property type="evidence" value="ECO:0007669"/>
    <property type="project" value="UniProtKB-KW"/>
</dbReference>
<evidence type="ECO:0000313" key="3">
    <source>
        <dbReference type="EMBL" id="GFS19242.1"/>
    </source>
</evidence>
<keyword evidence="4" id="KW-1185">Reference proteome</keyword>
<dbReference type="AlphaFoldDB" id="A0AAV4JE10"/>
<proteinExistence type="predicted"/>
<dbReference type="SMART" id="SM00674">
    <property type="entry name" value="CENPB"/>
    <property type="match status" value="1"/>
</dbReference>
<evidence type="ECO:0000256" key="1">
    <source>
        <dbReference type="ARBA" id="ARBA00023125"/>
    </source>
</evidence>
<dbReference type="Proteomes" id="UP000762676">
    <property type="component" value="Unassembled WGS sequence"/>
</dbReference>
<feature type="domain" description="HTH CENPB-type" evidence="2">
    <location>
        <begin position="30"/>
        <end position="105"/>
    </location>
</feature>
<protein>
    <submittedName>
        <fullName evidence="3">Tigger transposable element-derived protein 6-like protein</fullName>
    </submittedName>
</protein>
<name>A0AAV4JE10_9GAST</name>
<gene>
    <name evidence="3" type="ORF">ElyMa_003283800</name>
</gene>
<accession>A0AAV4JE10</accession>
<keyword evidence="1" id="KW-0238">DNA-binding</keyword>
<comment type="caution">
    <text evidence="3">The sequence shown here is derived from an EMBL/GenBank/DDBJ whole genome shotgun (WGS) entry which is preliminary data.</text>
</comment>
<sequence length="207" mass="23584">MTLYAASKHFHIHNVPLSTLGDKVRGRRAIKPQVKTLLTPEEEEKLVRWIKIHAQRSMGRTHDDVRDKVKEILALRGASVRREHGRPGKDWVTSFKKRHPGLSLRAPQALGKERALVQEEHVRQWFGAMKDYLDGKDPSLLKSPNRIFNADETGFALAPFSKRVLAPTGMRHVYATTQGVGMCLSCWRVCAISHHLSKKENAYYKLS</sequence>
<reference evidence="3 4" key="1">
    <citation type="journal article" date="2021" name="Elife">
        <title>Chloroplast acquisition without the gene transfer in kleptoplastic sea slugs, Plakobranchus ocellatus.</title>
        <authorList>
            <person name="Maeda T."/>
            <person name="Takahashi S."/>
            <person name="Yoshida T."/>
            <person name="Shimamura S."/>
            <person name="Takaki Y."/>
            <person name="Nagai Y."/>
            <person name="Toyoda A."/>
            <person name="Suzuki Y."/>
            <person name="Arimoto A."/>
            <person name="Ishii H."/>
            <person name="Satoh N."/>
            <person name="Nishiyama T."/>
            <person name="Hasebe M."/>
            <person name="Maruyama T."/>
            <person name="Minagawa J."/>
            <person name="Obokata J."/>
            <person name="Shigenobu S."/>
        </authorList>
    </citation>
    <scope>NUCLEOTIDE SEQUENCE [LARGE SCALE GENOMIC DNA]</scope>
</reference>
<dbReference type="EMBL" id="BMAT01006755">
    <property type="protein sequence ID" value="GFS19242.1"/>
    <property type="molecule type" value="Genomic_DNA"/>
</dbReference>
<dbReference type="InterPro" id="IPR006600">
    <property type="entry name" value="HTH_CenpB_DNA-bd_dom"/>
</dbReference>
<organism evidence="3 4">
    <name type="scientific">Elysia marginata</name>
    <dbReference type="NCBI Taxonomy" id="1093978"/>
    <lineage>
        <taxon>Eukaryota</taxon>
        <taxon>Metazoa</taxon>
        <taxon>Spiralia</taxon>
        <taxon>Lophotrochozoa</taxon>
        <taxon>Mollusca</taxon>
        <taxon>Gastropoda</taxon>
        <taxon>Heterobranchia</taxon>
        <taxon>Euthyneura</taxon>
        <taxon>Panpulmonata</taxon>
        <taxon>Sacoglossa</taxon>
        <taxon>Placobranchoidea</taxon>
        <taxon>Plakobranchidae</taxon>
        <taxon>Elysia</taxon>
    </lineage>
</organism>
<dbReference type="Pfam" id="PF03221">
    <property type="entry name" value="HTH_Tnp_Tc5"/>
    <property type="match status" value="1"/>
</dbReference>